<evidence type="ECO:0000313" key="5">
    <source>
        <dbReference type="EMBL" id="UWN57919.1"/>
    </source>
</evidence>
<organism evidence="5 6">
    <name type="scientific">Alistipes ihumii AP11</name>
    <dbReference type="NCBI Taxonomy" id="1211813"/>
    <lineage>
        <taxon>Bacteria</taxon>
        <taxon>Pseudomonadati</taxon>
        <taxon>Bacteroidota</taxon>
        <taxon>Bacteroidia</taxon>
        <taxon>Bacteroidales</taxon>
        <taxon>Rikenellaceae</taxon>
        <taxon>Alistipes</taxon>
    </lineage>
</organism>
<dbReference type="SUPFAM" id="SSF47413">
    <property type="entry name" value="lambda repressor-like DNA-binding domains"/>
    <property type="match status" value="1"/>
</dbReference>
<dbReference type="SMART" id="SM00354">
    <property type="entry name" value="HTH_LACI"/>
    <property type="match status" value="1"/>
</dbReference>
<dbReference type="Proteomes" id="UP001059295">
    <property type="component" value="Chromosome"/>
</dbReference>
<keyword evidence="2" id="KW-0238">DNA-binding</keyword>
<protein>
    <submittedName>
        <fullName evidence="5">LacI family transcriptional regulator</fullName>
    </submittedName>
</protein>
<dbReference type="Gene3D" id="1.10.260.40">
    <property type="entry name" value="lambda repressor-like DNA-binding domains"/>
    <property type="match status" value="1"/>
</dbReference>
<reference evidence="5" key="1">
    <citation type="journal article" date="2022" name="Cell">
        <title>Design, construction, and in vivo augmentation of a complex gut microbiome.</title>
        <authorList>
            <person name="Cheng A.G."/>
            <person name="Ho P.Y."/>
            <person name="Aranda-Diaz A."/>
            <person name="Jain S."/>
            <person name="Yu F.B."/>
            <person name="Meng X."/>
            <person name="Wang M."/>
            <person name="Iakiviak M."/>
            <person name="Nagashima K."/>
            <person name="Zhao A."/>
            <person name="Murugkar P."/>
            <person name="Patil A."/>
            <person name="Atabakhsh K."/>
            <person name="Weakley A."/>
            <person name="Yan J."/>
            <person name="Brumbaugh A.R."/>
            <person name="Higginbottom S."/>
            <person name="Dimas A."/>
            <person name="Shiver A.L."/>
            <person name="Deutschbauer A."/>
            <person name="Neff N."/>
            <person name="Sonnenburg J.L."/>
            <person name="Huang K.C."/>
            <person name="Fischbach M.A."/>
        </authorList>
    </citation>
    <scope>NUCLEOTIDE SEQUENCE</scope>
    <source>
        <strain evidence="5">AP11</strain>
    </source>
</reference>
<dbReference type="InterPro" id="IPR000843">
    <property type="entry name" value="HTH_LacI"/>
</dbReference>
<evidence type="ECO:0000259" key="4">
    <source>
        <dbReference type="PROSITE" id="PS50932"/>
    </source>
</evidence>
<dbReference type="RefSeq" id="WP_019244633.1">
    <property type="nucleotide sequence ID" value="NZ_CAPH01000001.1"/>
</dbReference>
<dbReference type="CDD" id="cd01392">
    <property type="entry name" value="HTH_LacI"/>
    <property type="match status" value="1"/>
</dbReference>
<dbReference type="Pfam" id="PF00532">
    <property type="entry name" value="Peripla_BP_1"/>
    <property type="match status" value="1"/>
</dbReference>
<dbReference type="PROSITE" id="PS50932">
    <property type="entry name" value="HTH_LACI_2"/>
    <property type="match status" value="1"/>
</dbReference>
<evidence type="ECO:0000256" key="2">
    <source>
        <dbReference type="ARBA" id="ARBA00023125"/>
    </source>
</evidence>
<sequence>MGTSLKDIAETLNLSKTTVSWVLSGRADEKGISAATQQRVSRCAQRLNYRPNLLARSLNTGESGMIGLILPSISDSFYSQVAREVEMEVEEHGYSLMICSSESEPERENRMIRLFRAKQVDGLIIAPTVRSGEEIRRLVDESFPFVVFDRRFPKLDTHCVLIDNERSSYALVRRLTEDGFRRIAVITTNPHLETMDARRAGYGRALADSGIAFDESLYGEVEFAGYERNLPGVLDRIFARDEGVDGFFFTTHILALEAFRYFHDRGVDINDGYGLACIHEVPFMSVLAPGMHVARMPVGRIGRESVRMLLEDMRRRKSAGEVPPAETVELECELCFRG</sequence>
<evidence type="ECO:0000256" key="3">
    <source>
        <dbReference type="ARBA" id="ARBA00023163"/>
    </source>
</evidence>
<dbReference type="EMBL" id="CP102294">
    <property type="protein sequence ID" value="UWN57919.1"/>
    <property type="molecule type" value="Genomic_DNA"/>
</dbReference>
<dbReference type="InterPro" id="IPR001761">
    <property type="entry name" value="Peripla_BP/Lac1_sug-bd_dom"/>
</dbReference>
<feature type="domain" description="HTH lacI-type" evidence="4">
    <location>
        <begin position="3"/>
        <end position="60"/>
    </location>
</feature>
<keyword evidence="1" id="KW-0805">Transcription regulation</keyword>
<dbReference type="InterPro" id="IPR028082">
    <property type="entry name" value="Peripla_BP_I"/>
</dbReference>
<dbReference type="Gene3D" id="3.40.50.2300">
    <property type="match status" value="2"/>
</dbReference>
<dbReference type="PANTHER" id="PTHR30146">
    <property type="entry name" value="LACI-RELATED TRANSCRIPTIONAL REPRESSOR"/>
    <property type="match status" value="1"/>
</dbReference>
<dbReference type="InterPro" id="IPR010982">
    <property type="entry name" value="Lambda_DNA-bd_dom_sf"/>
</dbReference>
<evidence type="ECO:0000313" key="6">
    <source>
        <dbReference type="Proteomes" id="UP001059295"/>
    </source>
</evidence>
<accession>A0ABY5V2S4</accession>
<gene>
    <name evidence="5" type="ORF">NQ491_03830</name>
</gene>
<dbReference type="SUPFAM" id="SSF53822">
    <property type="entry name" value="Periplasmic binding protein-like I"/>
    <property type="match status" value="1"/>
</dbReference>
<evidence type="ECO:0000256" key="1">
    <source>
        <dbReference type="ARBA" id="ARBA00023015"/>
    </source>
</evidence>
<dbReference type="PANTHER" id="PTHR30146:SF109">
    <property type="entry name" value="HTH-TYPE TRANSCRIPTIONAL REGULATOR GALS"/>
    <property type="match status" value="1"/>
</dbReference>
<keyword evidence="6" id="KW-1185">Reference proteome</keyword>
<dbReference type="Pfam" id="PF00356">
    <property type="entry name" value="LacI"/>
    <property type="match status" value="1"/>
</dbReference>
<name>A0ABY5V2S4_9BACT</name>
<proteinExistence type="predicted"/>
<keyword evidence="3" id="KW-0804">Transcription</keyword>
<dbReference type="GeneID" id="82890834"/>